<evidence type="ECO:0000256" key="2">
    <source>
        <dbReference type="ARBA" id="ARBA00022490"/>
    </source>
</evidence>
<dbReference type="SMART" id="SM00977">
    <property type="entry name" value="TilS_C"/>
    <property type="match status" value="1"/>
</dbReference>
<dbReference type="STRING" id="459349.CLOAM0833"/>
<dbReference type="SUPFAM" id="SSF52402">
    <property type="entry name" value="Adenine nucleotide alpha hydrolases-like"/>
    <property type="match status" value="1"/>
</dbReference>
<reference evidence="10 11" key="1">
    <citation type="journal article" date="2008" name="J. Bacteriol.">
        <title>'Candidatus Cloacamonas acidaminovorans': genome sequence reconstruction provides a first glimpse of a new bacterial division.</title>
        <authorList>
            <person name="Pelletier E."/>
            <person name="Kreimeyer A."/>
            <person name="Bocs S."/>
            <person name="Rouy Z."/>
            <person name="Gyapay G."/>
            <person name="Chouari R."/>
            <person name="Riviere D."/>
            <person name="Ganesan A."/>
            <person name="Daegelen P."/>
            <person name="Sghir A."/>
            <person name="Cohen G.N."/>
            <person name="Medigue C."/>
            <person name="Weissenbach J."/>
            <person name="Le Paslier D."/>
        </authorList>
    </citation>
    <scope>NUCLEOTIDE SEQUENCE [LARGE SCALE GENOMIC DNA]</scope>
    <source>
        <strain evidence="11">Evry</strain>
    </source>
</reference>
<sequence>MTIAEALKRLEKNIKENELIHNGDKLLLGCSGGADSNAMLYLFSRLRVPLNLTLLVIHINHQIRGAESDADEDFVKQLCQDLNIPVIIRKIVVPETGNLENQARKLRFEVFNKILESYNFDKILLAHQKEDQAETVMLNFLRGAGISGMAGIKGITGKVVHPLLCFSRKELEEVLKQAGISWRTDSSNLETKFRRNLLRNEIMPQLEKEFNPALKSHLFFLAELFSQAETIFKQRSKTQFRRLCIDIQPGKVVFELTPLLKLSPIERYYLFRSAFHYVCGSENDFFAVHFQAIENILNGKGSKCLNLPHKITVIKQYAEVIVQIETEKEVKETEPLVIDADRTMAVYGNYRFNFKYLRVLPKEQTGDELESRVILDADKINIPFIIRFRQPGDQFVPFGMTQLKRLKEFFIDEKVPKYERDLIPVFDDGEKLFWIVGYRLDNRVRYDENTTRYLQITATNISVKSRKAILKKKRGNNESDEL</sequence>
<dbReference type="NCBIfam" id="TIGR02432">
    <property type="entry name" value="lysidine_TilS_N"/>
    <property type="match status" value="1"/>
</dbReference>
<dbReference type="InterPro" id="IPR014729">
    <property type="entry name" value="Rossmann-like_a/b/a_fold"/>
</dbReference>
<dbReference type="RefSeq" id="WP_015424572.1">
    <property type="nucleotide sequence ID" value="NC_020449.1"/>
</dbReference>
<dbReference type="NCBIfam" id="TIGR02433">
    <property type="entry name" value="lysidine_TilS_C"/>
    <property type="match status" value="1"/>
</dbReference>
<organism evidence="10 11">
    <name type="scientific">Cloacimonas acidaminovorans (strain Evry)</name>
    <dbReference type="NCBI Taxonomy" id="459349"/>
    <lineage>
        <taxon>Bacteria</taxon>
        <taxon>Pseudomonadati</taxon>
        <taxon>Candidatus Cloacimonadota</taxon>
        <taxon>Candidatus Cloacimonadia</taxon>
        <taxon>Candidatus Cloacimonadales</taxon>
        <taxon>Candidatus Cloacimonadaceae</taxon>
        <taxon>Candidatus Cloacimonas</taxon>
    </lineage>
</organism>
<evidence type="ECO:0000313" key="11">
    <source>
        <dbReference type="Proteomes" id="UP000002019"/>
    </source>
</evidence>
<comment type="function">
    <text evidence="8">Ligates lysine onto the cytidine present at position 34 of the AUA codon-specific tRNA(Ile) that contains the anticodon CAU, in an ATP-dependent manner. Cytidine is converted to lysidine, thus changing the amino acid specificity of the tRNA from methionine to isoleucine.</text>
</comment>
<comment type="subcellular location">
    <subcellularLocation>
        <location evidence="1 8">Cytoplasm</location>
    </subcellularLocation>
</comment>
<evidence type="ECO:0000259" key="9">
    <source>
        <dbReference type="SMART" id="SM00977"/>
    </source>
</evidence>
<dbReference type="GO" id="GO:0006400">
    <property type="term" value="P:tRNA modification"/>
    <property type="evidence" value="ECO:0007669"/>
    <property type="project" value="UniProtKB-UniRule"/>
</dbReference>
<keyword evidence="5 8" id="KW-0547">Nucleotide-binding</keyword>
<dbReference type="OrthoDB" id="9807403at2"/>
<evidence type="ECO:0000313" key="10">
    <source>
        <dbReference type="EMBL" id="CAO80714.1"/>
    </source>
</evidence>
<dbReference type="InterPro" id="IPR012796">
    <property type="entry name" value="Lysidine-tRNA-synth_C"/>
</dbReference>
<dbReference type="InterPro" id="IPR012094">
    <property type="entry name" value="tRNA_Ile_lys_synt"/>
</dbReference>
<dbReference type="PANTHER" id="PTHR43033:SF1">
    <property type="entry name" value="TRNA(ILE)-LYSIDINE SYNTHASE-RELATED"/>
    <property type="match status" value="1"/>
</dbReference>
<comment type="catalytic activity">
    <reaction evidence="7 8">
        <text>cytidine(34) in tRNA(Ile2) + L-lysine + ATP = lysidine(34) in tRNA(Ile2) + AMP + diphosphate + H(+)</text>
        <dbReference type="Rhea" id="RHEA:43744"/>
        <dbReference type="Rhea" id="RHEA-COMP:10625"/>
        <dbReference type="Rhea" id="RHEA-COMP:10670"/>
        <dbReference type="ChEBI" id="CHEBI:15378"/>
        <dbReference type="ChEBI" id="CHEBI:30616"/>
        <dbReference type="ChEBI" id="CHEBI:32551"/>
        <dbReference type="ChEBI" id="CHEBI:33019"/>
        <dbReference type="ChEBI" id="CHEBI:82748"/>
        <dbReference type="ChEBI" id="CHEBI:83665"/>
        <dbReference type="ChEBI" id="CHEBI:456215"/>
        <dbReference type="EC" id="6.3.4.19"/>
    </reaction>
</comment>
<dbReference type="KEGG" id="caci:CLOAM0833"/>
<dbReference type="Pfam" id="PF01171">
    <property type="entry name" value="ATP_bind_3"/>
    <property type="match status" value="1"/>
</dbReference>
<comment type="similarity">
    <text evidence="8">Belongs to the tRNA(Ile)-lysidine synthase family.</text>
</comment>
<dbReference type="GO" id="GO:0005524">
    <property type="term" value="F:ATP binding"/>
    <property type="evidence" value="ECO:0007669"/>
    <property type="project" value="UniProtKB-UniRule"/>
</dbReference>
<evidence type="ECO:0000256" key="4">
    <source>
        <dbReference type="ARBA" id="ARBA00022694"/>
    </source>
</evidence>
<keyword evidence="4 8" id="KW-0819">tRNA processing</keyword>
<dbReference type="GO" id="GO:0032267">
    <property type="term" value="F:tRNA(Ile)-lysidine synthase activity"/>
    <property type="evidence" value="ECO:0007669"/>
    <property type="project" value="UniProtKB-EC"/>
</dbReference>
<evidence type="ECO:0000256" key="6">
    <source>
        <dbReference type="ARBA" id="ARBA00022840"/>
    </source>
</evidence>
<evidence type="ECO:0000256" key="8">
    <source>
        <dbReference type="HAMAP-Rule" id="MF_01161"/>
    </source>
</evidence>
<name>B0VH99_CLOAI</name>
<comment type="domain">
    <text evidence="8">The N-terminal region contains the highly conserved SGGXDS motif, predicted to be a P-loop motif involved in ATP binding.</text>
</comment>
<dbReference type="SUPFAM" id="SSF56037">
    <property type="entry name" value="PheT/TilS domain"/>
    <property type="match status" value="1"/>
</dbReference>
<dbReference type="AlphaFoldDB" id="B0VH99"/>
<dbReference type="CDD" id="cd01992">
    <property type="entry name" value="TilS_N"/>
    <property type="match status" value="1"/>
</dbReference>
<dbReference type="eggNOG" id="COG0037">
    <property type="taxonomic scope" value="Bacteria"/>
</dbReference>
<gene>
    <name evidence="8" type="primary">tilS</name>
    <name evidence="10" type="ordered locus">CLOAM0833</name>
</gene>
<keyword evidence="2 8" id="KW-0963">Cytoplasm</keyword>
<accession>B0VH99</accession>
<evidence type="ECO:0000256" key="1">
    <source>
        <dbReference type="ARBA" id="ARBA00004496"/>
    </source>
</evidence>
<dbReference type="Gene3D" id="3.40.50.620">
    <property type="entry name" value="HUPs"/>
    <property type="match status" value="1"/>
</dbReference>
<dbReference type="EC" id="6.3.4.19" evidence="8"/>
<evidence type="ECO:0000256" key="7">
    <source>
        <dbReference type="ARBA" id="ARBA00048539"/>
    </source>
</evidence>
<dbReference type="HAMAP" id="MF_01161">
    <property type="entry name" value="tRNA_Ile_lys_synt"/>
    <property type="match status" value="1"/>
</dbReference>
<dbReference type="PANTHER" id="PTHR43033">
    <property type="entry name" value="TRNA(ILE)-LYSIDINE SYNTHASE-RELATED"/>
    <property type="match status" value="1"/>
</dbReference>
<dbReference type="Proteomes" id="UP000002019">
    <property type="component" value="Chromosome"/>
</dbReference>
<protein>
    <recommendedName>
        <fullName evidence="8">tRNA(Ile)-lysidine synthase</fullName>
        <ecNumber evidence="8">6.3.4.19</ecNumber>
    </recommendedName>
    <alternativeName>
        <fullName evidence="8">tRNA(Ile)-2-lysyl-cytidine synthase</fullName>
    </alternativeName>
    <alternativeName>
        <fullName evidence="8">tRNA(Ile)-lysidine synthetase</fullName>
    </alternativeName>
</protein>
<dbReference type="HOGENOM" id="CLU_018869_0_1_0"/>
<feature type="domain" description="Lysidine-tRNA(Ile) synthetase C-terminal" evidence="9">
    <location>
        <begin position="384"/>
        <end position="456"/>
    </location>
</feature>
<keyword evidence="11" id="KW-1185">Reference proteome</keyword>
<dbReference type="EMBL" id="CU466930">
    <property type="protein sequence ID" value="CAO80714.1"/>
    <property type="molecule type" value="Genomic_DNA"/>
</dbReference>
<keyword evidence="6 8" id="KW-0067">ATP-binding</keyword>
<proteinExistence type="inferred from homology"/>
<dbReference type="GO" id="GO:0005737">
    <property type="term" value="C:cytoplasm"/>
    <property type="evidence" value="ECO:0007669"/>
    <property type="project" value="UniProtKB-SubCell"/>
</dbReference>
<evidence type="ECO:0000256" key="3">
    <source>
        <dbReference type="ARBA" id="ARBA00022598"/>
    </source>
</evidence>
<feature type="binding site" evidence="8">
    <location>
        <begin position="31"/>
        <end position="36"/>
    </location>
    <ligand>
        <name>ATP</name>
        <dbReference type="ChEBI" id="CHEBI:30616"/>
    </ligand>
</feature>
<keyword evidence="3 8" id="KW-0436">Ligase</keyword>
<dbReference type="InterPro" id="IPR012795">
    <property type="entry name" value="tRNA_Ile_lys_synt_N"/>
</dbReference>
<evidence type="ECO:0000256" key="5">
    <source>
        <dbReference type="ARBA" id="ARBA00022741"/>
    </source>
</evidence>
<dbReference type="InterPro" id="IPR011063">
    <property type="entry name" value="TilS/TtcA_N"/>
</dbReference>
<dbReference type="Pfam" id="PF11734">
    <property type="entry name" value="TilS_C"/>
    <property type="match status" value="1"/>
</dbReference>